<evidence type="ECO:0000259" key="4">
    <source>
        <dbReference type="PROSITE" id="PS50893"/>
    </source>
</evidence>
<accession>A0AAW9AAM2</accession>
<dbReference type="AlphaFoldDB" id="A0AAW9AAM2"/>
<comment type="caution">
    <text evidence="5">The sequence shown here is derived from an EMBL/GenBank/DDBJ whole genome shotgun (WGS) entry which is preliminary data.</text>
</comment>
<dbReference type="InterPro" id="IPR003593">
    <property type="entry name" value="AAA+_ATPase"/>
</dbReference>
<dbReference type="Proteomes" id="UP001271648">
    <property type="component" value="Unassembled WGS sequence"/>
</dbReference>
<dbReference type="RefSeq" id="WP_283733376.1">
    <property type="nucleotide sequence ID" value="NZ_CP125968.1"/>
</dbReference>
<dbReference type="PANTHER" id="PTHR42939">
    <property type="entry name" value="ABC TRANSPORTER ATP-BINDING PROTEIN ALBC-RELATED"/>
    <property type="match status" value="1"/>
</dbReference>
<dbReference type="InterPro" id="IPR003439">
    <property type="entry name" value="ABC_transporter-like_ATP-bd"/>
</dbReference>
<gene>
    <name evidence="5" type="ORF">QTL97_17365</name>
</gene>
<sequence length="254" mass="28601">MKKHILEINQLTKSYSKQSILNNINLFLQEKDVYALVGKNGSGKTTLLSTIAGITKPNAGSIHLQQPDIGFQSVSIAYQSPSLYPYLNCKENLYLLTKEPSIALEILKRLNPLDNILVKKVKNLSFGQKQRLGLAIALSKRASLYLLDEPSNGLDIESYNNLIKVINDMSSNGSTFIIASHEWGIIEECCNRLGVIFNGTIIKELRTERTKLTTIQLKTPTTFTSEEFNSMVFCPIREWRGIYNGLIKEREVIC</sequence>
<feature type="domain" description="ABC transporter" evidence="4">
    <location>
        <begin position="6"/>
        <end position="223"/>
    </location>
</feature>
<dbReference type="SUPFAM" id="SSF52540">
    <property type="entry name" value="P-loop containing nucleoside triphosphate hydrolases"/>
    <property type="match status" value="1"/>
</dbReference>
<evidence type="ECO:0000256" key="1">
    <source>
        <dbReference type="ARBA" id="ARBA00022448"/>
    </source>
</evidence>
<proteinExistence type="predicted"/>
<dbReference type="PROSITE" id="PS50893">
    <property type="entry name" value="ABC_TRANSPORTER_2"/>
    <property type="match status" value="1"/>
</dbReference>
<reference evidence="5 6" key="1">
    <citation type="submission" date="2023-06" db="EMBL/GenBank/DDBJ databases">
        <title>Sporosarcina sp. nov., isolated from Korean traditional fermented seafood 'Jeotgal'.</title>
        <authorList>
            <person name="Yang A.I."/>
            <person name="Shin N.-R."/>
        </authorList>
    </citation>
    <scope>NUCLEOTIDE SEQUENCE [LARGE SCALE GENOMIC DNA]</scope>
    <source>
        <strain evidence="5 6">KCTC43456</strain>
    </source>
</reference>
<dbReference type="GO" id="GO:0005524">
    <property type="term" value="F:ATP binding"/>
    <property type="evidence" value="ECO:0007669"/>
    <property type="project" value="UniProtKB-KW"/>
</dbReference>
<dbReference type="Pfam" id="PF00005">
    <property type="entry name" value="ABC_tran"/>
    <property type="match status" value="1"/>
</dbReference>
<protein>
    <submittedName>
        <fullName evidence="5">ABC transporter ATP-binding protein</fullName>
    </submittedName>
</protein>
<evidence type="ECO:0000313" key="6">
    <source>
        <dbReference type="Proteomes" id="UP001271648"/>
    </source>
</evidence>
<name>A0AAW9AAM2_9BACL</name>
<evidence type="ECO:0000256" key="3">
    <source>
        <dbReference type="ARBA" id="ARBA00022840"/>
    </source>
</evidence>
<dbReference type="PANTHER" id="PTHR42939:SF1">
    <property type="entry name" value="ABC TRANSPORTER ATP-BINDING PROTEIN ALBC-RELATED"/>
    <property type="match status" value="1"/>
</dbReference>
<dbReference type="CDD" id="cd03230">
    <property type="entry name" value="ABC_DR_subfamily_A"/>
    <property type="match status" value="1"/>
</dbReference>
<dbReference type="GO" id="GO:0016887">
    <property type="term" value="F:ATP hydrolysis activity"/>
    <property type="evidence" value="ECO:0007669"/>
    <property type="project" value="InterPro"/>
</dbReference>
<dbReference type="InterPro" id="IPR027417">
    <property type="entry name" value="P-loop_NTPase"/>
</dbReference>
<dbReference type="Gene3D" id="3.40.50.300">
    <property type="entry name" value="P-loop containing nucleotide triphosphate hydrolases"/>
    <property type="match status" value="1"/>
</dbReference>
<keyword evidence="3 5" id="KW-0067">ATP-binding</keyword>
<keyword evidence="2" id="KW-0547">Nucleotide-binding</keyword>
<organism evidence="5 6">
    <name type="scientific">Sporosarcina thermotolerans</name>
    <dbReference type="NCBI Taxonomy" id="633404"/>
    <lineage>
        <taxon>Bacteria</taxon>
        <taxon>Bacillati</taxon>
        <taxon>Bacillota</taxon>
        <taxon>Bacilli</taxon>
        <taxon>Bacillales</taxon>
        <taxon>Caryophanaceae</taxon>
        <taxon>Sporosarcina</taxon>
    </lineage>
</organism>
<evidence type="ECO:0000313" key="5">
    <source>
        <dbReference type="EMBL" id="MDW0118696.1"/>
    </source>
</evidence>
<dbReference type="SMART" id="SM00382">
    <property type="entry name" value="AAA"/>
    <property type="match status" value="1"/>
</dbReference>
<dbReference type="InterPro" id="IPR017871">
    <property type="entry name" value="ABC_transporter-like_CS"/>
</dbReference>
<keyword evidence="1" id="KW-0813">Transport</keyword>
<dbReference type="InterPro" id="IPR051782">
    <property type="entry name" value="ABC_Transporter_VariousFunc"/>
</dbReference>
<evidence type="ECO:0000256" key="2">
    <source>
        <dbReference type="ARBA" id="ARBA00022741"/>
    </source>
</evidence>
<keyword evidence="6" id="KW-1185">Reference proteome</keyword>
<dbReference type="EMBL" id="JAUBDJ010000016">
    <property type="protein sequence ID" value="MDW0118696.1"/>
    <property type="molecule type" value="Genomic_DNA"/>
</dbReference>
<dbReference type="PROSITE" id="PS00211">
    <property type="entry name" value="ABC_TRANSPORTER_1"/>
    <property type="match status" value="1"/>
</dbReference>